<proteinExistence type="predicted"/>
<feature type="domain" description="Antitoxin SocA-like Panacea" evidence="1">
    <location>
        <begin position="26"/>
        <end position="134"/>
    </location>
</feature>
<dbReference type="Proteomes" id="UP001626603">
    <property type="component" value="Chromosome"/>
</dbReference>
<dbReference type="AlphaFoldDB" id="A0ABD8ABA1"/>
<accession>A0ABD8ABA1</accession>
<keyword evidence="3" id="KW-1185">Reference proteome</keyword>
<evidence type="ECO:0000313" key="3">
    <source>
        <dbReference type="Proteomes" id="UP001626603"/>
    </source>
</evidence>
<evidence type="ECO:0000313" key="2">
    <source>
        <dbReference type="EMBL" id="WOX56415.1"/>
    </source>
</evidence>
<evidence type="ECO:0000259" key="1">
    <source>
        <dbReference type="Pfam" id="PF13274"/>
    </source>
</evidence>
<dbReference type="EMBL" id="CP137641">
    <property type="protein sequence ID" value="WOX56415.1"/>
    <property type="molecule type" value="Genomic_DNA"/>
</dbReference>
<name>A0ABD8ABA1_9EURY</name>
<organism evidence="2 3">
    <name type="scientific">Methanoculleus palmolei</name>
    <dbReference type="NCBI Taxonomy" id="72612"/>
    <lineage>
        <taxon>Archaea</taxon>
        <taxon>Methanobacteriati</taxon>
        <taxon>Methanobacteriota</taxon>
        <taxon>Stenosarchaea group</taxon>
        <taxon>Methanomicrobia</taxon>
        <taxon>Methanomicrobiales</taxon>
        <taxon>Methanomicrobiaceae</taxon>
        <taxon>Methanoculleus</taxon>
    </lineage>
</organism>
<protein>
    <submittedName>
        <fullName evidence="2">Panacea domain-containing protein</fullName>
    </submittedName>
</protein>
<dbReference type="Pfam" id="PF13274">
    <property type="entry name" value="SocA_Panacea"/>
    <property type="match status" value="1"/>
</dbReference>
<dbReference type="InterPro" id="IPR025272">
    <property type="entry name" value="SocA_Panacea"/>
</dbReference>
<reference evidence="2 3" key="1">
    <citation type="submission" date="2023-10" db="EMBL/GenBank/DDBJ databases">
        <title>The complete genome sequence of Methanoculleus palmolei DSM 4273.</title>
        <authorList>
            <person name="Lai S.-J."/>
            <person name="You Y.-T."/>
            <person name="Chen S.-C."/>
        </authorList>
    </citation>
    <scope>NUCLEOTIDE SEQUENCE [LARGE SCALE GENOMIC DNA]</scope>
    <source>
        <strain evidence="2 3">DSM 4273</strain>
    </source>
</reference>
<gene>
    <name evidence="2" type="ORF">R6Y95_03540</name>
</gene>
<sequence>MKKFKQVLHYAISRSCHAPNVGKTVLYKILYFAEFDFYELYERKLTGERYFRLEHGPAPSHFDAILTELETEGKITQFMAKYHGYDQKRYVSNEEPDISLLSAEELQHIENTLAKYSNMTAAQVSALSHIDLPWMATEPNGEIDYELVFYRDPQTSVREYEQPVSP</sequence>